<evidence type="ECO:0000256" key="9">
    <source>
        <dbReference type="SAM" id="Phobius"/>
    </source>
</evidence>
<dbReference type="Pfam" id="PF22599">
    <property type="entry name" value="SecDF_P1_head"/>
    <property type="match status" value="1"/>
</dbReference>
<evidence type="ECO:0000256" key="3">
    <source>
        <dbReference type="ARBA" id="ARBA00022475"/>
    </source>
</evidence>
<dbReference type="GO" id="GO:0006886">
    <property type="term" value="P:intracellular protein transport"/>
    <property type="evidence" value="ECO:0007669"/>
    <property type="project" value="InterPro"/>
</dbReference>
<dbReference type="InterPro" id="IPR022813">
    <property type="entry name" value="SecD/SecF_arch_bac"/>
</dbReference>
<feature type="non-terminal residue" evidence="12">
    <location>
        <position position="1"/>
    </location>
</feature>
<sequence>NNEGRDLFAKITKENIGKPVAIFLDGIPISMPTVREEITQGQAVISGNFSREEARKFVRNLNSGALPVPISLIKEETLGAYLGADTLNRMLQAGFYGIIGVALFLIFFYRLPGLIAVIALLIYTSLALTLFKLIPIYLTAAGIAGFILSIGMAVDANILIFERTKEELRGGKSLAMAVEEGFSRAWLSIRDSNVSSLITSVILFYLGSQSVSGFALTLGLGIVLSMLSAITITRTFLRALEFSNKGQERKIMRTLYGAS</sequence>
<keyword evidence="3" id="KW-1003">Cell membrane</keyword>
<evidence type="ECO:0000256" key="8">
    <source>
        <dbReference type="ARBA" id="ARBA00023136"/>
    </source>
</evidence>
<evidence type="ECO:0000259" key="11">
    <source>
        <dbReference type="Pfam" id="PF22599"/>
    </source>
</evidence>
<proteinExistence type="predicted"/>
<dbReference type="NCBIfam" id="TIGR00916">
    <property type="entry name" value="2A0604s01"/>
    <property type="match status" value="1"/>
</dbReference>
<dbReference type="InterPro" id="IPR048634">
    <property type="entry name" value="SecD_SecF_C"/>
</dbReference>
<evidence type="ECO:0000256" key="7">
    <source>
        <dbReference type="ARBA" id="ARBA00023010"/>
    </source>
</evidence>
<evidence type="ECO:0000313" key="13">
    <source>
        <dbReference type="Proteomes" id="UP000177723"/>
    </source>
</evidence>
<protein>
    <submittedName>
        <fullName evidence="12">Protein-export membrane protein SecD</fullName>
    </submittedName>
</protein>
<keyword evidence="6 9" id="KW-1133">Transmembrane helix</keyword>
<feature type="transmembrane region" description="Helical" evidence="9">
    <location>
        <begin position="140"/>
        <end position="161"/>
    </location>
</feature>
<feature type="transmembrane region" description="Helical" evidence="9">
    <location>
        <begin position="214"/>
        <end position="237"/>
    </location>
</feature>
<dbReference type="AlphaFoldDB" id="A0A1F5WSG8"/>
<comment type="caution">
    <text evidence="12">The sequence shown here is derived from an EMBL/GenBank/DDBJ whole genome shotgun (WGS) entry which is preliminary data.</text>
</comment>
<keyword evidence="8 9" id="KW-0472">Membrane</keyword>
<dbReference type="PANTHER" id="PTHR30081">
    <property type="entry name" value="PROTEIN-EXPORT MEMBRANE PROTEIN SEC"/>
    <property type="match status" value="1"/>
</dbReference>
<comment type="subcellular location">
    <subcellularLocation>
        <location evidence="1">Cell membrane</location>
        <topology evidence="1">Multi-pass membrane protein</topology>
    </subcellularLocation>
</comment>
<evidence type="ECO:0000256" key="4">
    <source>
        <dbReference type="ARBA" id="ARBA00022692"/>
    </source>
</evidence>
<accession>A0A1F5WSG8</accession>
<dbReference type="EMBL" id="MFHT01000003">
    <property type="protein sequence ID" value="OGF78271.1"/>
    <property type="molecule type" value="Genomic_DNA"/>
</dbReference>
<reference evidence="12 13" key="1">
    <citation type="journal article" date="2016" name="Nat. Commun.">
        <title>Thousands of microbial genomes shed light on interconnected biogeochemical processes in an aquifer system.</title>
        <authorList>
            <person name="Anantharaman K."/>
            <person name="Brown C.T."/>
            <person name="Hug L.A."/>
            <person name="Sharon I."/>
            <person name="Castelle C.J."/>
            <person name="Probst A.J."/>
            <person name="Thomas B.C."/>
            <person name="Singh A."/>
            <person name="Wilkins M.J."/>
            <person name="Karaoz U."/>
            <person name="Brodie E.L."/>
            <person name="Williams K.H."/>
            <person name="Hubbard S.S."/>
            <person name="Banfield J.F."/>
        </authorList>
    </citation>
    <scope>NUCLEOTIDE SEQUENCE [LARGE SCALE GENOMIC DNA]</scope>
</reference>
<dbReference type="Gene3D" id="1.20.1640.10">
    <property type="entry name" value="Multidrug efflux transporter AcrB transmembrane domain"/>
    <property type="match status" value="1"/>
</dbReference>
<dbReference type="PANTHER" id="PTHR30081:SF1">
    <property type="entry name" value="PROTEIN TRANSLOCASE SUBUNIT SECD"/>
    <property type="match status" value="1"/>
</dbReference>
<evidence type="ECO:0000256" key="6">
    <source>
        <dbReference type="ARBA" id="ARBA00022989"/>
    </source>
</evidence>
<keyword evidence="7" id="KW-0811">Translocation</keyword>
<dbReference type="InterPro" id="IPR054384">
    <property type="entry name" value="SecDF_P1_head"/>
</dbReference>
<dbReference type="Gene3D" id="3.30.1360.200">
    <property type="match status" value="1"/>
</dbReference>
<keyword evidence="2" id="KW-0813">Transport</keyword>
<evidence type="ECO:0000313" key="12">
    <source>
        <dbReference type="EMBL" id="OGF78271.1"/>
    </source>
</evidence>
<gene>
    <name evidence="12" type="ORF">A3F23_02465</name>
</gene>
<evidence type="ECO:0000256" key="1">
    <source>
        <dbReference type="ARBA" id="ARBA00004651"/>
    </source>
</evidence>
<dbReference type="Pfam" id="PF02355">
    <property type="entry name" value="SecD_SecF_C"/>
    <property type="match status" value="1"/>
</dbReference>
<name>A0A1F5WSG8_9BACT</name>
<dbReference type="GO" id="GO:0005886">
    <property type="term" value="C:plasma membrane"/>
    <property type="evidence" value="ECO:0007669"/>
    <property type="project" value="UniProtKB-SubCell"/>
</dbReference>
<feature type="domain" description="SecDF P1 head subdomain" evidence="11">
    <location>
        <begin position="1"/>
        <end position="68"/>
    </location>
</feature>
<keyword evidence="4 9" id="KW-0812">Transmembrane</keyword>
<feature type="domain" description="Protein export membrane protein SecD/SecF C-terminal" evidence="10">
    <location>
        <begin position="70"/>
        <end position="240"/>
    </location>
</feature>
<evidence type="ECO:0000259" key="10">
    <source>
        <dbReference type="Pfam" id="PF02355"/>
    </source>
</evidence>
<feature type="transmembrane region" description="Helical" evidence="9">
    <location>
        <begin position="90"/>
        <end position="109"/>
    </location>
</feature>
<dbReference type="SUPFAM" id="SSF82866">
    <property type="entry name" value="Multidrug efflux transporter AcrB transmembrane domain"/>
    <property type="match status" value="1"/>
</dbReference>
<dbReference type="InterPro" id="IPR005791">
    <property type="entry name" value="SecD"/>
</dbReference>
<dbReference type="NCBIfam" id="TIGR01129">
    <property type="entry name" value="secD"/>
    <property type="match status" value="1"/>
</dbReference>
<evidence type="ECO:0000256" key="5">
    <source>
        <dbReference type="ARBA" id="ARBA00022927"/>
    </source>
</evidence>
<evidence type="ECO:0000256" key="2">
    <source>
        <dbReference type="ARBA" id="ARBA00022448"/>
    </source>
</evidence>
<dbReference type="Proteomes" id="UP000177723">
    <property type="component" value="Unassembled WGS sequence"/>
</dbReference>
<dbReference type="InterPro" id="IPR055344">
    <property type="entry name" value="SecD_SecF_C_bact"/>
</dbReference>
<dbReference type="GO" id="GO:0015450">
    <property type="term" value="F:protein-transporting ATPase activity"/>
    <property type="evidence" value="ECO:0007669"/>
    <property type="project" value="InterPro"/>
</dbReference>
<organism evidence="12 13">
    <name type="scientific">Candidatus Giovannonibacteria bacterium RIFCSPHIGHO2_12_FULL_43_15</name>
    <dbReference type="NCBI Taxonomy" id="1798341"/>
    <lineage>
        <taxon>Bacteria</taxon>
        <taxon>Candidatus Giovannoniibacteriota</taxon>
    </lineage>
</organism>
<keyword evidence="5" id="KW-0653">Protein transport</keyword>